<evidence type="ECO:0000256" key="4">
    <source>
        <dbReference type="ARBA" id="ARBA00022695"/>
    </source>
</evidence>
<keyword evidence="4" id="KW-0548">Nucleotidyltransferase</keyword>
<evidence type="ECO:0000259" key="9">
    <source>
        <dbReference type="Pfam" id="PF00483"/>
    </source>
</evidence>
<evidence type="ECO:0000259" key="10">
    <source>
        <dbReference type="Pfam" id="PF01050"/>
    </source>
</evidence>
<comment type="catalytic activity">
    <reaction evidence="7">
        <text>alpha-D-mannose 1-phosphate + GTP + H(+) = GDP-alpha-D-mannose + diphosphate</text>
        <dbReference type="Rhea" id="RHEA:15229"/>
        <dbReference type="ChEBI" id="CHEBI:15378"/>
        <dbReference type="ChEBI" id="CHEBI:33019"/>
        <dbReference type="ChEBI" id="CHEBI:37565"/>
        <dbReference type="ChEBI" id="CHEBI:57527"/>
        <dbReference type="ChEBI" id="CHEBI:58409"/>
        <dbReference type="EC" id="2.7.7.13"/>
    </reaction>
</comment>
<dbReference type="GO" id="GO:0004475">
    <property type="term" value="F:mannose-1-phosphate guanylyltransferase (GTP) activity"/>
    <property type="evidence" value="ECO:0007669"/>
    <property type="project" value="UniProtKB-EC"/>
</dbReference>
<evidence type="ECO:0000313" key="11">
    <source>
        <dbReference type="EMBL" id="SPF78714.1"/>
    </source>
</evidence>
<dbReference type="SUPFAM" id="SSF51182">
    <property type="entry name" value="RmlC-like cupins"/>
    <property type="match status" value="1"/>
</dbReference>
<dbReference type="Pfam" id="PF00483">
    <property type="entry name" value="NTP_transferase"/>
    <property type="match status" value="1"/>
</dbReference>
<sequence length="476" mass="52155">MKKIVPIILAGGIGTRLWPISRQSYPKQFRKLGADDSLFQDAIKRFQGALFHRPIVVTNDSYRFHVVEQMGEIASLPEQILLEPISRNTAPAVLAATLATLAKDPDAVCVVTPADHLMPDHAQFAACVSKGLSAVHAGHMVTFGISPNRPETGFGYLELTSPPTADQETVRLKSFTEKPDVDAAAQMLASGRHLWNAGIFLFRARDMVAAFESHAPAMLPPVRAALTDKELDLGFTRLPRDHWSALPDVSIDYAIMEKQHDLHVVPYDGRWSDLGGWQSVWREDVNNAGKDATVTLGDSHAIDCQSSLLMAEHPDQVLVGLGLENVIAVATKDAVLVADKSRSSDIGALVKDLAQRGHKQAHTMPRDYRPWGWFEQLVAGPGFQVKIITVHPGGVLSLQSHERRAEHWVVVEGCPTVSIGPDSFEVPANQSVYVPLGAQHRLENNGSQDVVLIEVQTGAYLGEDDITRYEDAYART</sequence>
<dbReference type="InterPro" id="IPR029044">
    <property type="entry name" value="Nucleotide-diphossugar_trans"/>
</dbReference>
<reference evidence="11 12" key="1">
    <citation type="submission" date="2018-03" db="EMBL/GenBank/DDBJ databases">
        <authorList>
            <person name="Keele B.F."/>
        </authorList>
    </citation>
    <scope>NUCLEOTIDE SEQUENCE [LARGE SCALE GENOMIC DNA]</scope>
    <source>
        <strain evidence="11 12">CECT 8811</strain>
    </source>
</reference>
<dbReference type="PANTHER" id="PTHR46390:SF1">
    <property type="entry name" value="MANNOSE-1-PHOSPHATE GUANYLYLTRANSFERASE"/>
    <property type="match status" value="1"/>
</dbReference>
<evidence type="ECO:0000256" key="2">
    <source>
        <dbReference type="ARBA" id="ARBA00012387"/>
    </source>
</evidence>
<dbReference type="CDD" id="cd02509">
    <property type="entry name" value="GDP-M1P_Guanylyltransferase"/>
    <property type="match status" value="1"/>
</dbReference>
<dbReference type="SUPFAM" id="SSF53448">
    <property type="entry name" value="Nucleotide-diphospho-sugar transferases"/>
    <property type="match status" value="1"/>
</dbReference>
<evidence type="ECO:0000256" key="6">
    <source>
        <dbReference type="ARBA" id="ARBA00023134"/>
    </source>
</evidence>
<dbReference type="AlphaFoldDB" id="A0A2R8AS74"/>
<dbReference type="Pfam" id="PF01050">
    <property type="entry name" value="MannoseP_isomer"/>
    <property type="match status" value="1"/>
</dbReference>
<dbReference type="EC" id="2.7.7.13" evidence="2"/>
<comment type="similarity">
    <text evidence="1 8">Belongs to the mannose-6-phosphate isomerase type 2 family.</text>
</comment>
<dbReference type="CDD" id="cd02213">
    <property type="entry name" value="cupin_PMI_typeII_C"/>
    <property type="match status" value="1"/>
</dbReference>
<accession>A0A2R8AS74</accession>
<dbReference type="InterPro" id="IPR049577">
    <property type="entry name" value="GMPP_N"/>
</dbReference>
<dbReference type="Proteomes" id="UP000244911">
    <property type="component" value="Unassembled WGS sequence"/>
</dbReference>
<dbReference type="Gene3D" id="2.60.120.10">
    <property type="entry name" value="Jelly Rolls"/>
    <property type="match status" value="1"/>
</dbReference>
<dbReference type="InterPro" id="IPR051161">
    <property type="entry name" value="Mannose-6P_isomerase_type2"/>
</dbReference>
<dbReference type="EMBL" id="OMOI01000002">
    <property type="protein sequence ID" value="SPF78714.1"/>
    <property type="molecule type" value="Genomic_DNA"/>
</dbReference>
<dbReference type="InterPro" id="IPR006375">
    <property type="entry name" value="Man1P_GuaTrfase/Man6P_Isoase"/>
</dbReference>
<keyword evidence="12" id="KW-1185">Reference proteome</keyword>
<dbReference type="GO" id="GO:0005525">
    <property type="term" value="F:GTP binding"/>
    <property type="evidence" value="ECO:0007669"/>
    <property type="project" value="UniProtKB-KW"/>
</dbReference>
<name>A0A2R8AS74_9RHOB</name>
<protein>
    <recommendedName>
        <fullName evidence="2">mannose-1-phosphate guanylyltransferase</fullName>
        <ecNumber evidence="2">2.7.7.13</ecNumber>
    </recommendedName>
</protein>
<dbReference type="InterPro" id="IPR001538">
    <property type="entry name" value="Man6P_isomerase-2_C"/>
</dbReference>
<feature type="domain" description="Mannose-6-phosphate isomerase type II C-terminal" evidence="10">
    <location>
        <begin position="359"/>
        <end position="471"/>
    </location>
</feature>
<dbReference type="RefSeq" id="WP_108857707.1">
    <property type="nucleotide sequence ID" value="NZ_OMOI01000002.1"/>
</dbReference>
<dbReference type="GO" id="GO:0000271">
    <property type="term" value="P:polysaccharide biosynthetic process"/>
    <property type="evidence" value="ECO:0007669"/>
    <property type="project" value="InterPro"/>
</dbReference>
<keyword evidence="5" id="KW-0547">Nucleotide-binding</keyword>
<evidence type="ECO:0000256" key="1">
    <source>
        <dbReference type="ARBA" id="ARBA00006115"/>
    </source>
</evidence>
<dbReference type="InterPro" id="IPR011051">
    <property type="entry name" value="RmlC_Cupin_sf"/>
</dbReference>
<keyword evidence="6" id="KW-0342">GTP-binding</keyword>
<evidence type="ECO:0000256" key="8">
    <source>
        <dbReference type="RuleBase" id="RU004190"/>
    </source>
</evidence>
<evidence type="ECO:0000256" key="7">
    <source>
        <dbReference type="ARBA" id="ARBA00047343"/>
    </source>
</evidence>
<evidence type="ECO:0000256" key="3">
    <source>
        <dbReference type="ARBA" id="ARBA00022679"/>
    </source>
</evidence>
<dbReference type="PANTHER" id="PTHR46390">
    <property type="entry name" value="MANNOSE-1-PHOSPHATE GUANYLYLTRANSFERASE"/>
    <property type="match status" value="1"/>
</dbReference>
<dbReference type="OrthoDB" id="9806359at2"/>
<evidence type="ECO:0000256" key="5">
    <source>
        <dbReference type="ARBA" id="ARBA00022741"/>
    </source>
</evidence>
<organism evidence="11 12">
    <name type="scientific">Aliiroseovarius pelagivivens</name>
    <dbReference type="NCBI Taxonomy" id="1639690"/>
    <lineage>
        <taxon>Bacteria</taxon>
        <taxon>Pseudomonadati</taxon>
        <taxon>Pseudomonadota</taxon>
        <taxon>Alphaproteobacteria</taxon>
        <taxon>Rhodobacterales</taxon>
        <taxon>Paracoccaceae</taxon>
        <taxon>Aliiroseovarius</taxon>
    </lineage>
</organism>
<proteinExistence type="inferred from homology"/>
<dbReference type="NCBIfam" id="TIGR01479">
    <property type="entry name" value="GMP_PMI"/>
    <property type="match status" value="1"/>
</dbReference>
<dbReference type="GO" id="GO:0009298">
    <property type="term" value="P:GDP-mannose biosynthetic process"/>
    <property type="evidence" value="ECO:0007669"/>
    <property type="project" value="TreeGrafter"/>
</dbReference>
<keyword evidence="3" id="KW-0808">Transferase</keyword>
<feature type="domain" description="Nucleotidyl transferase" evidence="9">
    <location>
        <begin position="6"/>
        <end position="283"/>
    </location>
</feature>
<evidence type="ECO:0000313" key="12">
    <source>
        <dbReference type="Proteomes" id="UP000244911"/>
    </source>
</evidence>
<dbReference type="InterPro" id="IPR014710">
    <property type="entry name" value="RmlC-like_jellyroll"/>
</dbReference>
<gene>
    <name evidence="11" type="primary">algA</name>
    <name evidence="11" type="ORF">ALP8811_02644</name>
</gene>
<dbReference type="Gene3D" id="3.90.550.10">
    <property type="entry name" value="Spore Coat Polysaccharide Biosynthesis Protein SpsA, Chain A"/>
    <property type="match status" value="1"/>
</dbReference>
<dbReference type="InterPro" id="IPR005835">
    <property type="entry name" value="NTP_transferase_dom"/>
</dbReference>